<dbReference type="EMBL" id="QOIP01000010">
    <property type="protein sequence ID" value="RLU17641.1"/>
    <property type="molecule type" value="Genomic_DNA"/>
</dbReference>
<proteinExistence type="predicted"/>
<dbReference type="Proteomes" id="UP000279307">
    <property type="component" value="Chromosome 10"/>
</dbReference>
<gene>
    <name evidence="1" type="ORF">DMN91_009877</name>
</gene>
<evidence type="ECO:0000313" key="2">
    <source>
        <dbReference type="Proteomes" id="UP000279307"/>
    </source>
</evidence>
<sequence length="81" mass="9220">MHTSGSLANSPEIILQTTDVDVLRYDMMNMKLDMKETSPFSIVHNTDVNEVILSSPQPEAHIFTNSCLRKFIIVTTHYHIT</sequence>
<name>A0A3L8DBE1_OOCBI</name>
<comment type="caution">
    <text evidence="1">The sequence shown here is derived from an EMBL/GenBank/DDBJ whole genome shotgun (WGS) entry which is preliminary data.</text>
</comment>
<organism evidence="1 2">
    <name type="scientific">Ooceraea biroi</name>
    <name type="common">Clonal raider ant</name>
    <name type="synonym">Cerapachys biroi</name>
    <dbReference type="NCBI Taxonomy" id="2015173"/>
    <lineage>
        <taxon>Eukaryota</taxon>
        <taxon>Metazoa</taxon>
        <taxon>Ecdysozoa</taxon>
        <taxon>Arthropoda</taxon>
        <taxon>Hexapoda</taxon>
        <taxon>Insecta</taxon>
        <taxon>Pterygota</taxon>
        <taxon>Neoptera</taxon>
        <taxon>Endopterygota</taxon>
        <taxon>Hymenoptera</taxon>
        <taxon>Apocrita</taxon>
        <taxon>Aculeata</taxon>
        <taxon>Formicoidea</taxon>
        <taxon>Formicidae</taxon>
        <taxon>Dorylinae</taxon>
        <taxon>Ooceraea</taxon>
    </lineage>
</organism>
<dbReference type="OrthoDB" id="339325at2759"/>
<protein>
    <submittedName>
        <fullName evidence="1">Uncharacterized protein</fullName>
    </submittedName>
</protein>
<accession>A0A3L8DBE1</accession>
<dbReference type="AlphaFoldDB" id="A0A3L8DBE1"/>
<reference evidence="1 2" key="1">
    <citation type="journal article" date="2018" name="Genome Res.">
        <title>The genomic architecture and molecular evolution of ant odorant receptors.</title>
        <authorList>
            <person name="McKenzie S.K."/>
            <person name="Kronauer D.J.C."/>
        </authorList>
    </citation>
    <scope>NUCLEOTIDE SEQUENCE [LARGE SCALE GENOMIC DNA]</scope>
    <source>
        <strain evidence="1">Clonal line C1</strain>
    </source>
</reference>
<evidence type="ECO:0000313" key="1">
    <source>
        <dbReference type="EMBL" id="RLU17641.1"/>
    </source>
</evidence>